<proteinExistence type="predicted"/>
<dbReference type="Proteomes" id="UP000308600">
    <property type="component" value="Unassembled WGS sequence"/>
</dbReference>
<accession>A0ACD3ANT5</accession>
<protein>
    <submittedName>
        <fullName evidence="1">Uncharacterized protein</fullName>
    </submittedName>
</protein>
<evidence type="ECO:0000313" key="1">
    <source>
        <dbReference type="EMBL" id="TFK67181.1"/>
    </source>
</evidence>
<reference evidence="1 2" key="1">
    <citation type="journal article" date="2019" name="Nat. Ecol. Evol.">
        <title>Megaphylogeny resolves global patterns of mushroom evolution.</title>
        <authorList>
            <person name="Varga T."/>
            <person name="Krizsan K."/>
            <person name="Foldi C."/>
            <person name="Dima B."/>
            <person name="Sanchez-Garcia M."/>
            <person name="Sanchez-Ramirez S."/>
            <person name="Szollosi G.J."/>
            <person name="Szarkandi J.G."/>
            <person name="Papp V."/>
            <person name="Albert L."/>
            <person name="Andreopoulos W."/>
            <person name="Angelini C."/>
            <person name="Antonin V."/>
            <person name="Barry K.W."/>
            <person name="Bougher N.L."/>
            <person name="Buchanan P."/>
            <person name="Buyck B."/>
            <person name="Bense V."/>
            <person name="Catcheside P."/>
            <person name="Chovatia M."/>
            <person name="Cooper J."/>
            <person name="Damon W."/>
            <person name="Desjardin D."/>
            <person name="Finy P."/>
            <person name="Geml J."/>
            <person name="Haridas S."/>
            <person name="Hughes K."/>
            <person name="Justo A."/>
            <person name="Karasinski D."/>
            <person name="Kautmanova I."/>
            <person name="Kiss B."/>
            <person name="Kocsube S."/>
            <person name="Kotiranta H."/>
            <person name="LaButti K.M."/>
            <person name="Lechner B.E."/>
            <person name="Liimatainen K."/>
            <person name="Lipzen A."/>
            <person name="Lukacs Z."/>
            <person name="Mihaltcheva S."/>
            <person name="Morgado L.N."/>
            <person name="Niskanen T."/>
            <person name="Noordeloos M.E."/>
            <person name="Ohm R.A."/>
            <person name="Ortiz-Santana B."/>
            <person name="Ovrebo C."/>
            <person name="Racz N."/>
            <person name="Riley R."/>
            <person name="Savchenko A."/>
            <person name="Shiryaev A."/>
            <person name="Soop K."/>
            <person name="Spirin V."/>
            <person name="Szebenyi C."/>
            <person name="Tomsovsky M."/>
            <person name="Tulloss R.E."/>
            <person name="Uehling J."/>
            <person name="Grigoriev I.V."/>
            <person name="Vagvolgyi C."/>
            <person name="Papp T."/>
            <person name="Martin F.M."/>
            <person name="Miettinen O."/>
            <person name="Hibbett D.S."/>
            <person name="Nagy L.G."/>
        </authorList>
    </citation>
    <scope>NUCLEOTIDE SEQUENCE [LARGE SCALE GENOMIC DNA]</scope>
    <source>
        <strain evidence="1 2">NL-1719</strain>
    </source>
</reference>
<sequence>MTSAITLPLELEYEIFMFALRDEVTNPGTLLLVAKRVQSWLIPHVYLTVIIHPSRIYPPDMSLDAIKHHGHHTRHLFIQYEPEDADQIIELLPHFPNVSNLALWHEEIGEEIENILNLANVTSLSIDLVQFKEVDLEKDDSEILAEYEDDPELQQRLVNVKRKGLTFFSRVTHLVISGEVEYAEDMAALKYFTSLTHLGIPVVNAEALADVIQTCPRLELVAFLGGREEEEKDICYFHEDVLGVVHDVDIELEEIEAQVEGLTGKLVLVLSRQYLAGWEKGARGGEGIWAVAERGVREKIHAEKSKRTP</sequence>
<gene>
    <name evidence="1" type="ORF">BDN72DRAFT_961233</name>
</gene>
<name>A0ACD3ANT5_9AGAR</name>
<keyword evidence="2" id="KW-1185">Reference proteome</keyword>
<organism evidence="1 2">
    <name type="scientific">Pluteus cervinus</name>
    <dbReference type="NCBI Taxonomy" id="181527"/>
    <lineage>
        <taxon>Eukaryota</taxon>
        <taxon>Fungi</taxon>
        <taxon>Dikarya</taxon>
        <taxon>Basidiomycota</taxon>
        <taxon>Agaricomycotina</taxon>
        <taxon>Agaricomycetes</taxon>
        <taxon>Agaricomycetidae</taxon>
        <taxon>Agaricales</taxon>
        <taxon>Pluteineae</taxon>
        <taxon>Pluteaceae</taxon>
        <taxon>Pluteus</taxon>
    </lineage>
</organism>
<evidence type="ECO:0000313" key="2">
    <source>
        <dbReference type="Proteomes" id="UP000308600"/>
    </source>
</evidence>
<dbReference type="EMBL" id="ML208383">
    <property type="protein sequence ID" value="TFK67181.1"/>
    <property type="molecule type" value="Genomic_DNA"/>
</dbReference>